<dbReference type="EMBL" id="FQXD01000026">
    <property type="protein sequence ID" value="SHH98718.1"/>
    <property type="molecule type" value="Genomic_DNA"/>
</dbReference>
<feature type="signal peptide" evidence="1">
    <location>
        <begin position="1"/>
        <end position="26"/>
    </location>
</feature>
<dbReference type="OrthoDB" id="9993653at2"/>
<protein>
    <submittedName>
        <fullName evidence="2">Uncharacterized protein</fullName>
    </submittedName>
</protein>
<evidence type="ECO:0000313" key="2">
    <source>
        <dbReference type="EMBL" id="SHH98718.1"/>
    </source>
</evidence>
<reference evidence="3" key="1">
    <citation type="submission" date="2016-11" db="EMBL/GenBank/DDBJ databases">
        <authorList>
            <person name="Varghese N."/>
            <person name="Submissions S."/>
        </authorList>
    </citation>
    <scope>NUCLEOTIDE SEQUENCE [LARGE SCALE GENOMIC DNA]</scope>
    <source>
        <strain evidence="3">CGMCC 1.6496</strain>
    </source>
</reference>
<evidence type="ECO:0000256" key="1">
    <source>
        <dbReference type="SAM" id="SignalP"/>
    </source>
</evidence>
<name>A0A1M5XGQ7_9BACI</name>
<keyword evidence="1" id="KW-0732">Signal</keyword>
<gene>
    <name evidence="2" type="ORF">SAMN05421807_12618</name>
</gene>
<sequence length="187" mass="19604">MIKKMICSVVATITLLISIGGTPISATEQSNEMKNVEYVKVDKELVDKAKELEYKIDKYVTVTDEGLLQLDPVVEDKYGKELYKFFLYGVYMNNDRIIKGELVASNNGVLSNQNGLQNDIDAPIMAASGCSWSNYGKSLIGGATTGAITGGVSGAVAGGVGAGPGAAVGAIGGFAAGGVKYFGTCWW</sequence>
<dbReference type="RefSeq" id="WP_084723818.1">
    <property type="nucleotide sequence ID" value="NZ_FQXD01000026.1"/>
</dbReference>
<proteinExistence type="predicted"/>
<dbReference type="Proteomes" id="UP000184079">
    <property type="component" value="Unassembled WGS sequence"/>
</dbReference>
<keyword evidence="3" id="KW-1185">Reference proteome</keyword>
<evidence type="ECO:0000313" key="3">
    <source>
        <dbReference type="Proteomes" id="UP000184079"/>
    </source>
</evidence>
<organism evidence="2 3">
    <name type="scientific">Virgibacillus chiguensis</name>
    <dbReference type="NCBI Taxonomy" id="411959"/>
    <lineage>
        <taxon>Bacteria</taxon>
        <taxon>Bacillati</taxon>
        <taxon>Bacillota</taxon>
        <taxon>Bacilli</taxon>
        <taxon>Bacillales</taxon>
        <taxon>Bacillaceae</taxon>
        <taxon>Virgibacillus</taxon>
    </lineage>
</organism>
<accession>A0A1M5XGQ7</accession>
<feature type="chain" id="PRO_5012319209" evidence="1">
    <location>
        <begin position="27"/>
        <end position="187"/>
    </location>
</feature>
<dbReference type="AlphaFoldDB" id="A0A1M5XGQ7"/>